<comment type="caution">
    <text evidence="6">The sequence shown here is derived from an EMBL/GenBank/DDBJ whole genome shotgun (WGS) entry which is preliminary data.</text>
</comment>
<dbReference type="SUPFAM" id="SSF51197">
    <property type="entry name" value="Clavaminate synthase-like"/>
    <property type="match status" value="1"/>
</dbReference>
<gene>
    <name evidence="6" type="ORF">DPMN_013961</name>
</gene>
<reference evidence="6" key="2">
    <citation type="submission" date="2020-11" db="EMBL/GenBank/DDBJ databases">
        <authorList>
            <person name="McCartney M.A."/>
            <person name="Auch B."/>
            <person name="Kono T."/>
            <person name="Mallez S."/>
            <person name="Becker A."/>
            <person name="Gohl D.M."/>
            <person name="Silverstein K.A.T."/>
            <person name="Koren S."/>
            <person name="Bechman K.B."/>
            <person name="Herman A."/>
            <person name="Abrahante J.E."/>
            <person name="Garbe J."/>
        </authorList>
    </citation>
    <scope>NUCLEOTIDE SEQUENCE</scope>
    <source>
        <strain evidence="6">Duluth1</strain>
        <tissue evidence="6">Whole animal</tissue>
    </source>
</reference>
<accession>A0A9D4N9Y2</accession>
<evidence type="ECO:0000313" key="7">
    <source>
        <dbReference type="Proteomes" id="UP000828390"/>
    </source>
</evidence>
<organism evidence="6 7">
    <name type="scientific">Dreissena polymorpha</name>
    <name type="common">Zebra mussel</name>
    <name type="synonym">Mytilus polymorpha</name>
    <dbReference type="NCBI Taxonomy" id="45954"/>
    <lineage>
        <taxon>Eukaryota</taxon>
        <taxon>Metazoa</taxon>
        <taxon>Spiralia</taxon>
        <taxon>Lophotrochozoa</taxon>
        <taxon>Mollusca</taxon>
        <taxon>Bivalvia</taxon>
        <taxon>Autobranchia</taxon>
        <taxon>Heteroconchia</taxon>
        <taxon>Euheterodonta</taxon>
        <taxon>Imparidentia</taxon>
        <taxon>Neoheterodontei</taxon>
        <taxon>Myida</taxon>
        <taxon>Dreissenoidea</taxon>
        <taxon>Dreissenidae</taxon>
        <taxon>Dreissena</taxon>
    </lineage>
</organism>
<dbReference type="PANTHER" id="PTHR46332:SF5">
    <property type="entry name" value="ASPARTATE BETA-HYDROXYLASE DOMAIN CONTAINING 2"/>
    <property type="match status" value="1"/>
</dbReference>
<evidence type="ECO:0000256" key="4">
    <source>
        <dbReference type="SAM" id="Phobius"/>
    </source>
</evidence>
<protein>
    <recommendedName>
        <fullName evidence="5">Aspartyl/asparaginy/proline hydroxylase domain-containing protein</fullName>
    </recommendedName>
</protein>
<reference evidence="6" key="1">
    <citation type="journal article" date="2019" name="bioRxiv">
        <title>The Genome of the Zebra Mussel, Dreissena polymorpha: A Resource for Invasive Species Research.</title>
        <authorList>
            <person name="McCartney M.A."/>
            <person name="Auch B."/>
            <person name="Kono T."/>
            <person name="Mallez S."/>
            <person name="Zhang Y."/>
            <person name="Obille A."/>
            <person name="Becker A."/>
            <person name="Abrahante J.E."/>
            <person name="Garbe J."/>
            <person name="Badalamenti J.P."/>
            <person name="Herman A."/>
            <person name="Mangelson H."/>
            <person name="Liachko I."/>
            <person name="Sullivan S."/>
            <person name="Sone E.D."/>
            <person name="Koren S."/>
            <person name="Silverstein K.A.T."/>
            <person name="Beckman K.B."/>
            <person name="Gohl D.M."/>
        </authorList>
    </citation>
    <scope>NUCLEOTIDE SEQUENCE</scope>
    <source>
        <strain evidence="6">Duluth1</strain>
        <tissue evidence="6">Whole animal</tissue>
    </source>
</reference>
<keyword evidence="4" id="KW-0472">Membrane</keyword>
<keyword evidence="7" id="KW-1185">Reference proteome</keyword>
<keyword evidence="4" id="KW-1133">Transmembrane helix</keyword>
<dbReference type="Gene3D" id="2.60.120.330">
    <property type="entry name" value="B-lactam Antibiotic, Isopenicillin N Synthase, Chain"/>
    <property type="match status" value="1"/>
</dbReference>
<feature type="transmembrane region" description="Helical" evidence="4">
    <location>
        <begin position="6"/>
        <end position="25"/>
    </location>
</feature>
<sequence length="324" mass="36604">MDGLTLISEYSFYIGLIIFALLFFLNKKCGFEVMTVPTRALSQSKRDDDDLNFCSDPNCVRCNKYSEVLCKAQHCLKDVSEKQIASDIKNGISRGKYDNEAQQPSTFHYKCQELISTPIWENFHGADTELLESALDDIKTECERVIASGDGHWKRNSTSSGEWDTFHLINQGTVIMENATLCPNTLKVVQNLPSVMDRNVFGNVFFSMIKPGTVIAEHFGPTNIRLRCHLGLSVNKECLLTVDDQTTSWSEGRCLVFDDSFLHSVAHFGIPDRPAPELCSSLLENRHSVSRTEKSSDRVVLIVDLWHPDITPKERSVIDFVFKP</sequence>
<dbReference type="Proteomes" id="UP000828390">
    <property type="component" value="Unassembled WGS sequence"/>
</dbReference>
<keyword evidence="4" id="KW-0812">Transmembrane</keyword>
<evidence type="ECO:0000256" key="2">
    <source>
        <dbReference type="ARBA" id="ARBA00022964"/>
    </source>
</evidence>
<dbReference type="InterPro" id="IPR027443">
    <property type="entry name" value="IPNS-like_sf"/>
</dbReference>
<dbReference type="PANTHER" id="PTHR46332">
    <property type="entry name" value="ASPARTATE BETA-HYDROXYLASE DOMAIN-CONTAINING PROTEIN 2"/>
    <property type="match status" value="1"/>
</dbReference>
<keyword evidence="3" id="KW-0560">Oxidoreductase</keyword>
<dbReference type="GO" id="GO:0016020">
    <property type="term" value="C:membrane"/>
    <property type="evidence" value="ECO:0007669"/>
    <property type="project" value="TreeGrafter"/>
</dbReference>
<dbReference type="InterPro" id="IPR051821">
    <property type="entry name" value="Asp/Asn_beta-hydroxylase"/>
</dbReference>
<keyword evidence="2" id="KW-0223">Dioxygenase</keyword>
<evidence type="ECO:0000256" key="3">
    <source>
        <dbReference type="ARBA" id="ARBA00023002"/>
    </source>
</evidence>
<dbReference type="EMBL" id="JAIWYP010000001">
    <property type="protein sequence ID" value="KAH3889894.1"/>
    <property type="molecule type" value="Genomic_DNA"/>
</dbReference>
<dbReference type="OrthoDB" id="438431at2759"/>
<dbReference type="AlphaFoldDB" id="A0A9D4N9Y2"/>
<evidence type="ECO:0000313" key="6">
    <source>
        <dbReference type="EMBL" id="KAH3889894.1"/>
    </source>
</evidence>
<proteinExistence type="inferred from homology"/>
<name>A0A9D4N9Y2_DREPO</name>
<dbReference type="Pfam" id="PF05118">
    <property type="entry name" value="Asp_Arg_Hydrox"/>
    <property type="match status" value="1"/>
</dbReference>
<evidence type="ECO:0000259" key="5">
    <source>
        <dbReference type="Pfam" id="PF05118"/>
    </source>
</evidence>
<comment type="similarity">
    <text evidence="1">Belongs to the aspartyl/asparaginyl beta-hydroxylase family.</text>
</comment>
<feature type="domain" description="Aspartyl/asparaginy/proline hydroxylase" evidence="5">
    <location>
        <begin position="134"/>
        <end position="273"/>
    </location>
</feature>
<evidence type="ECO:0000256" key="1">
    <source>
        <dbReference type="ARBA" id="ARBA00007730"/>
    </source>
</evidence>
<dbReference type="InterPro" id="IPR007803">
    <property type="entry name" value="Asp/Arg/Pro-Hydrxlase"/>
</dbReference>
<dbReference type="GO" id="GO:0051213">
    <property type="term" value="F:dioxygenase activity"/>
    <property type="evidence" value="ECO:0007669"/>
    <property type="project" value="UniProtKB-KW"/>
</dbReference>